<comment type="similarity">
    <text evidence="6">Belongs to the anthrone oxygenase family.</text>
</comment>
<dbReference type="Proteomes" id="UP001610335">
    <property type="component" value="Unassembled WGS sequence"/>
</dbReference>
<feature type="transmembrane region" description="Helical" evidence="7">
    <location>
        <begin position="83"/>
        <end position="102"/>
    </location>
</feature>
<dbReference type="PANTHER" id="PTHR35042:SF1">
    <property type="entry name" value="DUF1772-DOMAIN-CONTAINING PROTEIN"/>
    <property type="match status" value="1"/>
</dbReference>
<gene>
    <name evidence="8" type="ORF">BDW59DRAFT_161830</name>
</gene>
<feature type="transmembrane region" description="Helical" evidence="7">
    <location>
        <begin position="12"/>
        <end position="35"/>
    </location>
</feature>
<keyword evidence="9" id="KW-1185">Reference proteome</keyword>
<evidence type="ECO:0000313" key="8">
    <source>
        <dbReference type="EMBL" id="KAL2825353.1"/>
    </source>
</evidence>
<protein>
    <recommendedName>
        <fullName evidence="10">DUF1772-domain-containing protein</fullName>
    </recommendedName>
</protein>
<keyword evidence="2 7" id="KW-0812">Transmembrane</keyword>
<dbReference type="EMBL" id="JBFXLS010000037">
    <property type="protein sequence ID" value="KAL2825353.1"/>
    <property type="molecule type" value="Genomic_DNA"/>
</dbReference>
<evidence type="ECO:0000256" key="7">
    <source>
        <dbReference type="SAM" id="Phobius"/>
    </source>
</evidence>
<keyword evidence="5 7" id="KW-0472">Membrane</keyword>
<reference evidence="8 9" key="1">
    <citation type="submission" date="2024-07" db="EMBL/GenBank/DDBJ databases">
        <title>Section-level genome sequencing and comparative genomics of Aspergillus sections Usti and Cavernicolus.</title>
        <authorList>
            <consortium name="Lawrence Berkeley National Laboratory"/>
            <person name="Nybo J.L."/>
            <person name="Vesth T.C."/>
            <person name="Theobald S."/>
            <person name="Frisvad J.C."/>
            <person name="Larsen T.O."/>
            <person name="Kjaerboelling I."/>
            <person name="Rothschild-Mancinelli K."/>
            <person name="Lyhne E.K."/>
            <person name="Kogle M.E."/>
            <person name="Barry K."/>
            <person name="Clum A."/>
            <person name="Na H."/>
            <person name="Ledsgaard L."/>
            <person name="Lin J."/>
            <person name="Lipzen A."/>
            <person name="Kuo A."/>
            <person name="Riley R."/>
            <person name="Mondo S."/>
            <person name="LaButti K."/>
            <person name="Haridas S."/>
            <person name="Pangalinan J."/>
            <person name="Salamov A.A."/>
            <person name="Simmons B.A."/>
            <person name="Magnuson J.K."/>
            <person name="Chen J."/>
            <person name="Drula E."/>
            <person name="Henrissat B."/>
            <person name="Wiebenga A."/>
            <person name="Lubbers R.J."/>
            <person name="Gomes A.C."/>
            <person name="Makela M.R."/>
            <person name="Stajich J."/>
            <person name="Grigoriev I.V."/>
            <person name="Mortensen U.H."/>
            <person name="De vries R.P."/>
            <person name="Baker S.E."/>
            <person name="Andersen M.R."/>
        </authorList>
    </citation>
    <scope>NUCLEOTIDE SEQUENCE [LARGE SCALE GENOMIC DNA]</scope>
    <source>
        <strain evidence="8 9">CBS 600.67</strain>
    </source>
</reference>
<keyword evidence="4" id="KW-0560">Oxidoreductase</keyword>
<comment type="caution">
    <text evidence="8">The sequence shown here is derived from an EMBL/GenBank/DDBJ whole genome shotgun (WGS) entry which is preliminary data.</text>
</comment>
<dbReference type="InterPro" id="IPR013901">
    <property type="entry name" value="Anthrone_oxy"/>
</dbReference>
<sequence length="166" mass="18314">MSSLVTTAEIPFEAVGLASTFFLSGTIFSLSHITLPALRTSPAPQYTKLFAPISSYGARFVPFLTLFSSISLCYGAYVSKRSQLYNAGFLVLGIFPWSLLMLRPIQHALEAYGARRDNVWEADKDSLGDAAVVSRRWMLFNYVRSAFPLVGGIWAIRSLLLEHGGL</sequence>
<evidence type="ECO:0000256" key="6">
    <source>
        <dbReference type="ARBA" id="ARBA00034313"/>
    </source>
</evidence>
<keyword evidence="4" id="KW-0503">Monooxygenase</keyword>
<accession>A0ABR4IC98</accession>
<dbReference type="Pfam" id="PF08592">
    <property type="entry name" value="Anthrone_oxy"/>
    <property type="match status" value="1"/>
</dbReference>
<evidence type="ECO:0000256" key="5">
    <source>
        <dbReference type="ARBA" id="ARBA00023136"/>
    </source>
</evidence>
<evidence type="ECO:0000256" key="4">
    <source>
        <dbReference type="ARBA" id="ARBA00023033"/>
    </source>
</evidence>
<proteinExistence type="inferred from homology"/>
<evidence type="ECO:0000256" key="1">
    <source>
        <dbReference type="ARBA" id="ARBA00004141"/>
    </source>
</evidence>
<name>A0ABR4IC98_9EURO</name>
<evidence type="ECO:0008006" key="10">
    <source>
        <dbReference type="Google" id="ProtNLM"/>
    </source>
</evidence>
<evidence type="ECO:0000313" key="9">
    <source>
        <dbReference type="Proteomes" id="UP001610335"/>
    </source>
</evidence>
<evidence type="ECO:0000256" key="3">
    <source>
        <dbReference type="ARBA" id="ARBA00022989"/>
    </source>
</evidence>
<keyword evidence="3 7" id="KW-1133">Transmembrane helix</keyword>
<dbReference type="PANTHER" id="PTHR35042">
    <property type="entry name" value="ANTHRONE OXYGENASE ENCC"/>
    <property type="match status" value="1"/>
</dbReference>
<organism evidence="8 9">
    <name type="scientific">Aspergillus cavernicola</name>
    <dbReference type="NCBI Taxonomy" id="176166"/>
    <lineage>
        <taxon>Eukaryota</taxon>
        <taxon>Fungi</taxon>
        <taxon>Dikarya</taxon>
        <taxon>Ascomycota</taxon>
        <taxon>Pezizomycotina</taxon>
        <taxon>Eurotiomycetes</taxon>
        <taxon>Eurotiomycetidae</taxon>
        <taxon>Eurotiales</taxon>
        <taxon>Aspergillaceae</taxon>
        <taxon>Aspergillus</taxon>
        <taxon>Aspergillus subgen. Nidulantes</taxon>
    </lineage>
</organism>
<comment type="subcellular location">
    <subcellularLocation>
        <location evidence="1">Membrane</location>
        <topology evidence="1">Multi-pass membrane protein</topology>
    </subcellularLocation>
</comment>
<feature type="transmembrane region" description="Helical" evidence="7">
    <location>
        <begin position="56"/>
        <end position="77"/>
    </location>
</feature>
<evidence type="ECO:0000256" key="2">
    <source>
        <dbReference type="ARBA" id="ARBA00022692"/>
    </source>
</evidence>